<evidence type="ECO:0000313" key="2">
    <source>
        <dbReference type="Proteomes" id="UP001600943"/>
    </source>
</evidence>
<dbReference type="Proteomes" id="UP001600943">
    <property type="component" value="Unassembled WGS sequence"/>
</dbReference>
<comment type="caution">
    <text evidence="1">The sequence shown here is derived from an EMBL/GenBank/DDBJ whole genome shotgun (WGS) entry which is preliminary data.</text>
</comment>
<accession>A0ABQ0BFT5</accession>
<sequence length="122" mass="14649">MFDEGHYMDKNYDVDLSNVIFICTSNEPSPESIRKKIGDSLYYRMNRYIEFQLLDLIAKKKMVSKIVHEEYSRLSREEKTKMNEKDLEDKYLVGVDVFQNFRHARNLIKNDINQMLVEAFLR</sequence>
<reference evidence="1 2" key="1">
    <citation type="submission" date="2024-04" db="EMBL/GenBank/DDBJ databases">
        <title>Defined microbial consortia suppress multidrug-resistant proinflammatory Enterobacteriaceae via ecological control.</title>
        <authorList>
            <person name="Furuichi M."/>
            <person name="Kawaguchi T."/>
            <person name="Pust M."/>
            <person name="Yasuma K."/>
            <person name="Plichta D."/>
            <person name="Hasegawa N."/>
            <person name="Ohya T."/>
            <person name="Bhattarai S."/>
            <person name="Sasajima S."/>
            <person name="Aoto Y."/>
            <person name="Tuganbaev T."/>
            <person name="Yaginuma M."/>
            <person name="Ueda M."/>
            <person name="Okahashi N."/>
            <person name="Amafuji K."/>
            <person name="Kiridooshi Y."/>
            <person name="Sugita K."/>
            <person name="Strazar M."/>
            <person name="Skelly A."/>
            <person name="Suda W."/>
            <person name="Hattori M."/>
            <person name="Nakamoto N."/>
            <person name="Caballero S."/>
            <person name="Norman J."/>
            <person name="Olle B."/>
            <person name="Tanoue T."/>
            <person name="Arita M."/>
            <person name="Bucci V."/>
            <person name="Atarashi K."/>
            <person name="Xavier R."/>
            <person name="Honda K."/>
        </authorList>
    </citation>
    <scope>NUCLEOTIDE SEQUENCE [LARGE SCALE GENOMIC DNA]</scope>
    <source>
        <strain evidence="2">k04-0078-D8-1</strain>
    </source>
</reference>
<evidence type="ECO:0000313" key="1">
    <source>
        <dbReference type="EMBL" id="GAA6410320.1"/>
    </source>
</evidence>
<proteinExistence type="predicted"/>
<protein>
    <recommendedName>
        <fullName evidence="3">ATPase AAA-type core domain-containing protein</fullName>
    </recommendedName>
</protein>
<evidence type="ECO:0008006" key="3">
    <source>
        <dbReference type="Google" id="ProtNLM"/>
    </source>
</evidence>
<organism evidence="1 2">
    <name type="scientific">Blautia hominis</name>
    <dbReference type="NCBI Taxonomy" id="2025493"/>
    <lineage>
        <taxon>Bacteria</taxon>
        <taxon>Bacillati</taxon>
        <taxon>Bacillota</taxon>
        <taxon>Clostridia</taxon>
        <taxon>Lachnospirales</taxon>
        <taxon>Lachnospiraceae</taxon>
        <taxon>Blautia</taxon>
    </lineage>
</organism>
<name>A0ABQ0BFT5_9FIRM</name>
<dbReference type="SUPFAM" id="SSF52540">
    <property type="entry name" value="P-loop containing nucleoside triphosphate hydrolases"/>
    <property type="match status" value="1"/>
</dbReference>
<dbReference type="EMBL" id="BAABYW010000001">
    <property type="protein sequence ID" value="GAA6410320.1"/>
    <property type="molecule type" value="Genomic_DNA"/>
</dbReference>
<dbReference type="InterPro" id="IPR027417">
    <property type="entry name" value="P-loop_NTPase"/>
</dbReference>
<keyword evidence="2" id="KW-1185">Reference proteome</keyword>
<gene>
    <name evidence="1" type="ORF">K040078D81_44370</name>
</gene>
<dbReference type="Gene3D" id="3.40.50.300">
    <property type="entry name" value="P-loop containing nucleotide triphosphate hydrolases"/>
    <property type="match status" value="1"/>
</dbReference>